<dbReference type="OrthoDB" id="448280at2759"/>
<organism evidence="8 9">
    <name type="scientific">Monascus purpureus</name>
    <name type="common">Red mold</name>
    <name type="synonym">Monascus anka</name>
    <dbReference type="NCBI Taxonomy" id="5098"/>
    <lineage>
        <taxon>Eukaryota</taxon>
        <taxon>Fungi</taxon>
        <taxon>Dikarya</taxon>
        <taxon>Ascomycota</taxon>
        <taxon>Pezizomycotina</taxon>
        <taxon>Eurotiomycetes</taxon>
        <taxon>Eurotiomycetidae</taxon>
        <taxon>Eurotiales</taxon>
        <taxon>Aspergillaceae</taxon>
        <taxon>Monascus</taxon>
    </lineage>
</organism>
<dbReference type="STRING" id="5098.A0A507QL35"/>
<feature type="chain" id="PRO_5021416545" description="High-affinity Zn(2+) transporter zrt1" evidence="7">
    <location>
        <begin position="20"/>
        <end position="501"/>
    </location>
</feature>
<name>A0A507QL35_MONPU</name>
<keyword evidence="7" id="KW-0732">Signal</keyword>
<dbReference type="Proteomes" id="UP000319663">
    <property type="component" value="Unassembled WGS sequence"/>
</dbReference>
<keyword evidence="3 6" id="KW-1133">Transmembrane helix</keyword>
<evidence type="ECO:0000313" key="9">
    <source>
        <dbReference type="Proteomes" id="UP000319663"/>
    </source>
</evidence>
<evidence type="ECO:0000256" key="5">
    <source>
        <dbReference type="SAM" id="MobiDB-lite"/>
    </source>
</evidence>
<feature type="transmembrane region" description="Helical" evidence="6">
    <location>
        <begin position="438"/>
        <end position="457"/>
    </location>
</feature>
<evidence type="ECO:0000256" key="3">
    <source>
        <dbReference type="ARBA" id="ARBA00022989"/>
    </source>
</evidence>
<keyword evidence="2 6" id="KW-0812">Transmembrane</keyword>
<feature type="region of interest" description="Disordered" evidence="5">
    <location>
        <begin position="43"/>
        <end position="74"/>
    </location>
</feature>
<feature type="transmembrane region" description="Helical" evidence="6">
    <location>
        <begin position="343"/>
        <end position="366"/>
    </location>
</feature>
<evidence type="ECO:0000256" key="1">
    <source>
        <dbReference type="ARBA" id="ARBA00004141"/>
    </source>
</evidence>
<feature type="region of interest" description="Disordered" evidence="5">
    <location>
        <begin position="295"/>
        <end position="318"/>
    </location>
</feature>
<evidence type="ECO:0000256" key="4">
    <source>
        <dbReference type="ARBA" id="ARBA00023136"/>
    </source>
</evidence>
<dbReference type="AlphaFoldDB" id="A0A507QL35"/>
<evidence type="ECO:0000313" key="8">
    <source>
        <dbReference type="EMBL" id="TQB67745.1"/>
    </source>
</evidence>
<keyword evidence="9" id="KW-1185">Reference proteome</keyword>
<dbReference type="GO" id="GO:0005385">
    <property type="term" value="F:zinc ion transmembrane transporter activity"/>
    <property type="evidence" value="ECO:0007669"/>
    <property type="project" value="TreeGrafter"/>
</dbReference>
<proteinExistence type="predicted"/>
<evidence type="ECO:0000256" key="2">
    <source>
        <dbReference type="ARBA" id="ARBA00022692"/>
    </source>
</evidence>
<dbReference type="InterPro" id="IPR003689">
    <property type="entry name" value="ZIP"/>
</dbReference>
<evidence type="ECO:0000256" key="6">
    <source>
        <dbReference type="SAM" id="Phobius"/>
    </source>
</evidence>
<dbReference type="PANTHER" id="PTHR11040">
    <property type="entry name" value="ZINC/IRON TRANSPORTER"/>
    <property type="match status" value="1"/>
</dbReference>
<keyword evidence="4 6" id="KW-0472">Membrane</keyword>
<evidence type="ECO:0000256" key="7">
    <source>
        <dbReference type="SAM" id="SignalP"/>
    </source>
</evidence>
<reference evidence="8 9" key="1">
    <citation type="submission" date="2019-06" db="EMBL/GenBank/DDBJ databases">
        <title>Wine fermentation using esterase from Monascus purpureus.</title>
        <authorList>
            <person name="Geng C."/>
            <person name="Zhang Y."/>
        </authorList>
    </citation>
    <scope>NUCLEOTIDE SEQUENCE [LARGE SCALE GENOMIC DNA]</scope>
    <source>
        <strain evidence="8">HQ1</strain>
    </source>
</reference>
<feature type="signal peptide" evidence="7">
    <location>
        <begin position="1"/>
        <end position="19"/>
    </location>
</feature>
<sequence>MVNKFLLIIVAAAVTAVHAQTSYSGCHTHGSVEYCFGADGEESPITTHAPETGTGTRPTSVAATTTGTGESTAVTGCHNHGSDVYCIDGDGHEVSVSLEVTPTGELPAQYTGCHSHGDGRYCIDPDGNDVLIVEEGTSSEAEGDVHEHEDSHGENCHFHAGVEHCVGAGESESESSNARSCRLRDRDFDVPLRIGTLFVVLVTSSIGVFAPMLLIKIPFRTINTMVLTAVKQFGTGVIMATAFIHLYTHASLMFNNDCLGELEYEATTSAVVLAGVFLSSLTEYIGHRVILARSSPSSASGNEDISESQPHPKNGQANTTALTQFSCSHGHSTSDPTKPDTKFSVLVMEAGVLFHSIIIGVTLVVAGDSFYKTLLVVIVFHQFFEGLALGARIATLPATKIFPSKVLMGAAFSLITPIGMAIGLGALHSFNGNDRDTLIALGTLDALSAGILVWVGVVDMWARDWVIEGGALTDAGAGSVAVGGVSLVAGMVLMGLLGKWA</sequence>
<dbReference type="GO" id="GO:0005886">
    <property type="term" value="C:plasma membrane"/>
    <property type="evidence" value="ECO:0007669"/>
    <property type="project" value="TreeGrafter"/>
</dbReference>
<dbReference type="PANTHER" id="PTHR11040:SF44">
    <property type="entry name" value="PROTEIN ZNTC-RELATED"/>
    <property type="match status" value="1"/>
</dbReference>
<feature type="transmembrane region" description="Helical" evidence="6">
    <location>
        <begin position="226"/>
        <end position="247"/>
    </location>
</feature>
<feature type="transmembrane region" description="Helical" evidence="6">
    <location>
        <begin position="406"/>
        <end position="426"/>
    </location>
</feature>
<feature type="transmembrane region" description="Helical" evidence="6">
    <location>
        <begin position="477"/>
        <end position="497"/>
    </location>
</feature>
<gene>
    <name evidence="8" type="ORF">MPDQ_004821</name>
</gene>
<comment type="caution">
    <text evidence="8">The sequence shown here is derived from an EMBL/GenBank/DDBJ whole genome shotgun (WGS) entry which is preliminary data.</text>
</comment>
<protein>
    <recommendedName>
        <fullName evidence="10">High-affinity Zn(2+) transporter zrt1</fullName>
    </recommendedName>
</protein>
<feature type="compositionally biased region" description="Low complexity" evidence="5">
    <location>
        <begin position="54"/>
        <end position="74"/>
    </location>
</feature>
<accession>A0A507QL35</accession>
<dbReference type="Pfam" id="PF02535">
    <property type="entry name" value="Zip"/>
    <property type="match status" value="1"/>
</dbReference>
<feature type="transmembrane region" description="Helical" evidence="6">
    <location>
        <begin position="190"/>
        <end position="214"/>
    </location>
</feature>
<evidence type="ECO:0008006" key="10">
    <source>
        <dbReference type="Google" id="ProtNLM"/>
    </source>
</evidence>
<comment type="subcellular location">
    <subcellularLocation>
        <location evidence="1">Membrane</location>
        <topology evidence="1">Multi-pass membrane protein</topology>
    </subcellularLocation>
</comment>
<feature type="transmembrane region" description="Helical" evidence="6">
    <location>
        <begin position="373"/>
        <end position="394"/>
    </location>
</feature>
<dbReference type="EMBL" id="VIFY01000315">
    <property type="protein sequence ID" value="TQB67745.1"/>
    <property type="molecule type" value="Genomic_DNA"/>
</dbReference>